<dbReference type="Proteomes" id="UP000005496">
    <property type="component" value="Unassembled WGS sequence"/>
</dbReference>
<keyword evidence="3" id="KW-1185">Reference proteome</keyword>
<dbReference type="OrthoDB" id="9779622at2"/>
<keyword evidence="2" id="KW-0346">Stress response</keyword>
<dbReference type="PANTHER" id="PTHR43096:SF10">
    <property type="entry name" value="CHAPERONE PROTEIN DNAJ A6, CHLOROPLASTIC"/>
    <property type="match status" value="1"/>
</dbReference>
<dbReference type="InterPro" id="IPR001623">
    <property type="entry name" value="DnaJ_domain"/>
</dbReference>
<gene>
    <name evidence="2" type="ORF">Dthio_PD3479</name>
</gene>
<dbReference type="Gene3D" id="1.10.287.110">
    <property type="entry name" value="DnaJ domain"/>
    <property type="match status" value="1"/>
</dbReference>
<dbReference type="SMART" id="SM00271">
    <property type="entry name" value="DnaJ"/>
    <property type="match status" value="1"/>
</dbReference>
<dbReference type="Gene3D" id="2.60.260.20">
    <property type="entry name" value="Urease metallochaperone UreE, N-terminal domain"/>
    <property type="match status" value="1"/>
</dbReference>
<dbReference type="RefSeq" id="WP_008869165.1">
    <property type="nucleotide sequence ID" value="NZ_ACJN02000001.1"/>
</dbReference>
<dbReference type="AlphaFoldDB" id="D6SMX6"/>
<dbReference type="InterPro" id="IPR002939">
    <property type="entry name" value="DnaJ_C"/>
</dbReference>
<dbReference type="SUPFAM" id="SSF46565">
    <property type="entry name" value="Chaperone J-domain"/>
    <property type="match status" value="1"/>
</dbReference>
<sequence>MNSTPFKDYYQVLGVSPEASQDEIKKAYRKLAFEYHPDRNTEQREQAENKFKEITEAYGILVDPQKRKEHDKLRRYGGDYNFQQREQAGQDFTADPFEQIFRDLFNNPETSRIFREMEREFARHGVRFDREFMNNMFFPGGGSGRFTGGVFIFTSGGARRHQTFGGNGPRLGDEGRYLDLDRAKPPKSKEGFFKKLSRKVRDIFLESGKKAPEQNSLEQKQEKDLCYNVTIAPEEARLGTELNLAYTRGDRRVKLEVKVPPSTREGTVLRVRGKGLEGSPGEQPGDLYLRVHISKV</sequence>
<dbReference type="EMBL" id="ACJN02000001">
    <property type="protein sequence ID" value="EFI36037.1"/>
    <property type="molecule type" value="Genomic_DNA"/>
</dbReference>
<dbReference type="PRINTS" id="PR00625">
    <property type="entry name" value="JDOMAIN"/>
</dbReference>
<organism evidence="2 3">
    <name type="scientific">Desulfonatronospira thiodismutans ASO3-1</name>
    <dbReference type="NCBI Taxonomy" id="555779"/>
    <lineage>
        <taxon>Bacteria</taxon>
        <taxon>Pseudomonadati</taxon>
        <taxon>Thermodesulfobacteriota</taxon>
        <taxon>Desulfovibrionia</taxon>
        <taxon>Desulfovibrionales</taxon>
        <taxon>Desulfonatronovibrionaceae</taxon>
        <taxon>Desulfonatronospira</taxon>
    </lineage>
</organism>
<evidence type="ECO:0000313" key="3">
    <source>
        <dbReference type="Proteomes" id="UP000005496"/>
    </source>
</evidence>
<dbReference type="Pfam" id="PF01556">
    <property type="entry name" value="DnaJ_C"/>
    <property type="match status" value="1"/>
</dbReference>
<dbReference type="eggNOG" id="COG0484">
    <property type="taxonomic scope" value="Bacteria"/>
</dbReference>
<dbReference type="InterPro" id="IPR036869">
    <property type="entry name" value="J_dom_sf"/>
</dbReference>
<evidence type="ECO:0000259" key="1">
    <source>
        <dbReference type="PROSITE" id="PS50076"/>
    </source>
</evidence>
<dbReference type="PANTHER" id="PTHR43096">
    <property type="entry name" value="DNAJ HOMOLOG 1, MITOCHONDRIAL-RELATED"/>
    <property type="match status" value="1"/>
</dbReference>
<dbReference type="GO" id="GO:0051082">
    <property type="term" value="F:unfolded protein binding"/>
    <property type="evidence" value="ECO:0007669"/>
    <property type="project" value="InterPro"/>
</dbReference>
<dbReference type="SUPFAM" id="SSF49493">
    <property type="entry name" value="HSP40/DnaJ peptide-binding domain"/>
    <property type="match status" value="1"/>
</dbReference>
<accession>D6SMX6</accession>
<dbReference type="GO" id="GO:0005737">
    <property type="term" value="C:cytoplasm"/>
    <property type="evidence" value="ECO:0007669"/>
    <property type="project" value="TreeGrafter"/>
</dbReference>
<evidence type="ECO:0000313" key="2">
    <source>
        <dbReference type="EMBL" id="EFI36037.1"/>
    </source>
</evidence>
<name>D6SMX6_9BACT</name>
<feature type="domain" description="J" evidence="1">
    <location>
        <begin position="8"/>
        <end position="74"/>
    </location>
</feature>
<dbReference type="PROSITE" id="PS50076">
    <property type="entry name" value="DNAJ_2"/>
    <property type="match status" value="1"/>
</dbReference>
<reference evidence="2" key="1">
    <citation type="submission" date="2010-05" db="EMBL/GenBank/DDBJ databases">
        <title>The draft genome of Desulfonatronospira thiodismutans ASO3-1.</title>
        <authorList>
            <consortium name="US DOE Joint Genome Institute (JGI-PGF)"/>
            <person name="Lucas S."/>
            <person name="Copeland A."/>
            <person name="Lapidus A."/>
            <person name="Cheng J.-F."/>
            <person name="Bruce D."/>
            <person name="Goodwin L."/>
            <person name="Pitluck S."/>
            <person name="Chertkov O."/>
            <person name="Brettin T."/>
            <person name="Detter J.C."/>
            <person name="Han C."/>
            <person name="Land M.L."/>
            <person name="Hauser L."/>
            <person name="Kyrpides N."/>
            <person name="Mikhailova N."/>
            <person name="Muyzer G."/>
            <person name="Woyke T."/>
        </authorList>
    </citation>
    <scope>NUCLEOTIDE SEQUENCE [LARGE SCALE GENOMIC DNA]</scope>
    <source>
        <strain evidence="2">ASO3-1</strain>
    </source>
</reference>
<protein>
    <submittedName>
        <fullName evidence="2">Heat shock protein DnaJ domain protein</fullName>
    </submittedName>
</protein>
<comment type="caution">
    <text evidence="2">The sequence shown here is derived from an EMBL/GenBank/DDBJ whole genome shotgun (WGS) entry which is preliminary data.</text>
</comment>
<proteinExistence type="predicted"/>
<dbReference type="CDD" id="cd06257">
    <property type="entry name" value="DnaJ"/>
    <property type="match status" value="1"/>
</dbReference>
<dbReference type="GO" id="GO:0042026">
    <property type="term" value="P:protein refolding"/>
    <property type="evidence" value="ECO:0007669"/>
    <property type="project" value="TreeGrafter"/>
</dbReference>
<dbReference type="InterPro" id="IPR008971">
    <property type="entry name" value="HSP40/DnaJ_pept-bd"/>
</dbReference>
<dbReference type="Pfam" id="PF00226">
    <property type="entry name" value="DnaJ"/>
    <property type="match status" value="1"/>
</dbReference>